<evidence type="ECO:0000313" key="3">
    <source>
        <dbReference type="Proteomes" id="UP000823749"/>
    </source>
</evidence>
<dbReference type="Gene3D" id="3.90.226.10">
    <property type="entry name" value="2-enoyl-CoA Hydratase, Chain A, domain 1"/>
    <property type="match status" value="1"/>
</dbReference>
<name>A0AAV6LAU0_9ERIC</name>
<dbReference type="Pfam" id="PF17820">
    <property type="entry name" value="PDZ_6"/>
    <property type="match status" value="1"/>
</dbReference>
<accession>A0AAV6LAU0</accession>
<dbReference type="EMBL" id="JACTNZ010000002">
    <property type="protein sequence ID" value="KAG5562193.1"/>
    <property type="molecule type" value="Genomic_DNA"/>
</dbReference>
<dbReference type="InterPro" id="IPR001478">
    <property type="entry name" value="PDZ"/>
</dbReference>
<dbReference type="SUPFAM" id="SSF50156">
    <property type="entry name" value="PDZ domain-like"/>
    <property type="match status" value="1"/>
</dbReference>
<dbReference type="GO" id="GO:0004175">
    <property type="term" value="F:endopeptidase activity"/>
    <property type="evidence" value="ECO:0007669"/>
    <property type="project" value="TreeGrafter"/>
</dbReference>
<protein>
    <recommendedName>
        <fullName evidence="1">PDZ domain-containing protein</fullName>
    </recommendedName>
</protein>
<evidence type="ECO:0000259" key="1">
    <source>
        <dbReference type="PROSITE" id="PS50106"/>
    </source>
</evidence>
<keyword evidence="3" id="KW-1185">Reference proteome</keyword>
<sequence>MMRVLLCNCSASLPLPPVTPNKPQTLFTTTTSTTLNWPQKTLISALTGALSLGLAVSPLSSLALPSPLNQPQNHSTEYCRQEEREDSFDAAPESLTNEGIVEEAWEIVNDSFLDTARHRWSPDTWLVILTPLHEHSIYACVWAIIEWMAILGRLSTKDRLLNWGIVPDGVCVLCGMALGTHTHICFLCSSSASIWSHCLHVNEVTRSAMDLQAELIWATNHRSSSSFKHSIFKLSLAAVLYGIWCERNRRVFQRQSLSSMDLIAKVTSDLRASFISWRKVKKTDENCLICLAWSIPPVRKKEDILATSIQTRSKAHDMIRRMLASLGDPYTRFLSPAEFSKMGRYDMTGIGINLREVPDENGAVKLKVLGLILDGPAHTAGVRQGDEVLAVNGVDVKGKSAFEVSSLLQGPNETFVTVQVKHGNCGPVQSIEVQRQLVARTPVLYRLEQIENGATFVGYVRLKEFNALARKDLLTGDAVSLC</sequence>
<gene>
    <name evidence="2" type="ORF">RHGRI_005059</name>
</gene>
<dbReference type="SMART" id="SM00228">
    <property type="entry name" value="PDZ"/>
    <property type="match status" value="1"/>
</dbReference>
<proteinExistence type="predicted"/>
<dbReference type="Pfam" id="PF13966">
    <property type="entry name" value="zf-RVT"/>
    <property type="match status" value="1"/>
</dbReference>
<dbReference type="Gene3D" id="2.30.42.10">
    <property type="match status" value="1"/>
</dbReference>
<dbReference type="InterPro" id="IPR036034">
    <property type="entry name" value="PDZ_sf"/>
</dbReference>
<dbReference type="FunFam" id="2.30.42.10:FF:000146">
    <property type="entry name" value="Carboxyl-terminal-processing peptidase 1, chloroplastic"/>
    <property type="match status" value="1"/>
</dbReference>
<dbReference type="Gene3D" id="3.30.750.44">
    <property type="match status" value="1"/>
</dbReference>
<dbReference type="Proteomes" id="UP000823749">
    <property type="component" value="Chromosome 2"/>
</dbReference>
<dbReference type="CDD" id="cd06782">
    <property type="entry name" value="cpPDZ_CPP-like"/>
    <property type="match status" value="1"/>
</dbReference>
<dbReference type="PROSITE" id="PS50106">
    <property type="entry name" value="PDZ"/>
    <property type="match status" value="1"/>
</dbReference>
<dbReference type="InterPro" id="IPR041489">
    <property type="entry name" value="PDZ_6"/>
</dbReference>
<dbReference type="AlphaFoldDB" id="A0AAV6LAU0"/>
<comment type="caution">
    <text evidence="2">The sequence shown here is derived from an EMBL/GenBank/DDBJ whole genome shotgun (WGS) entry which is preliminary data.</text>
</comment>
<dbReference type="PANTHER" id="PTHR32060:SF31">
    <property type="entry name" value="CARBOXYL-TERMINAL-PROCESSING PEPTIDASE 1, CHLOROPLASTIC"/>
    <property type="match status" value="1"/>
</dbReference>
<evidence type="ECO:0000313" key="2">
    <source>
        <dbReference type="EMBL" id="KAG5562193.1"/>
    </source>
</evidence>
<dbReference type="InterPro" id="IPR026960">
    <property type="entry name" value="RVT-Znf"/>
</dbReference>
<organism evidence="2 3">
    <name type="scientific">Rhododendron griersonianum</name>
    <dbReference type="NCBI Taxonomy" id="479676"/>
    <lineage>
        <taxon>Eukaryota</taxon>
        <taxon>Viridiplantae</taxon>
        <taxon>Streptophyta</taxon>
        <taxon>Embryophyta</taxon>
        <taxon>Tracheophyta</taxon>
        <taxon>Spermatophyta</taxon>
        <taxon>Magnoliopsida</taxon>
        <taxon>eudicotyledons</taxon>
        <taxon>Gunneridae</taxon>
        <taxon>Pentapetalae</taxon>
        <taxon>asterids</taxon>
        <taxon>Ericales</taxon>
        <taxon>Ericaceae</taxon>
        <taxon>Ericoideae</taxon>
        <taxon>Rhodoreae</taxon>
        <taxon>Rhododendron</taxon>
    </lineage>
</organism>
<reference evidence="2" key="1">
    <citation type="submission" date="2020-08" db="EMBL/GenBank/DDBJ databases">
        <title>Plant Genome Project.</title>
        <authorList>
            <person name="Zhang R.-G."/>
        </authorList>
    </citation>
    <scope>NUCLEOTIDE SEQUENCE</scope>
    <source>
        <strain evidence="2">WSP0</strain>
        <tissue evidence="2">Leaf</tissue>
    </source>
</reference>
<feature type="domain" description="PDZ" evidence="1">
    <location>
        <begin position="336"/>
        <end position="409"/>
    </location>
</feature>
<dbReference type="PANTHER" id="PTHR32060">
    <property type="entry name" value="TAIL-SPECIFIC PROTEASE"/>
    <property type="match status" value="1"/>
</dbReference>